<evidence type="ECO:0000313" key="2">
    <source>
        <dbReference type="EMBL" id="MDQ0505992.1"/>
    </source>
</evidence>
<protein>
    <recommendedName>
        <fullName evidence="4">ERF family protein</fullName>
    </recommendedName>
</protein>
<reference evidence="2 3" key="1">
    <citation type="submission" date="2023-07" db="EMBL/GenBank/DDBJ databases">
        <title>Genomic Encyclopedia of Type Strains, Phase IV (KMG-IV): sequencing the most valuable type-strain genomes for metagenomic binning, comparative biology and taxonomic classification.</title>
        <authorList>
            <person name="Goeker M."/>
        </authorList>
    </citation>
    <scope>NUCLEOTIDE SEQUENCE [LARGE SCALE GENOMIC DNA]</scope>
    <source>
        <strain evidence="2 3">DSM 3770</strain>
    </source>
</reference>
<feature type="region of interest" description="Disordered" evidence="1">
    <location>
        <begin position="212"/>
        <end position="234"/>
    </location>
</feature>
<evidence type="ECO:0000256" key="1">
    <source>
        <dbReference type="SAM" id="MobiDB-lite"/>
    </source>
</evidence>
<keyword evidence="3" id="KW-1185">Reference proteome</keyword>
<gene>
    <name evidence="2" type="ORF">QOZ94_002796</name>
</gene>
<dbReference type="InterPro" id="IPR007499">
    <property type="entry name" value="ERF_bacteria_virus"/>
</dbReference>
<dbReference type="RefSeq" id="WP_237343911.1">
    <property type="nucleotide sequence ID" value="NZ_JABWGX010000001.1"/>
</dbReference>
<proteinExistence type="predicted"/>
<evidence type="ECO:0008006" key="4">
    <source>
        <dbReference type="Google" id="ProtNLM"/>
    </source>
</evidence>
<dbReference type="Pfam" id="PF04404">
    <property type="entry name" value="ERF"/>
    <property type="match status" value="1"/>
</dbReference>
<evidence type="ECO:0000313" key="3">
    <source>
        <dbReference type="Proteomes" id="UP001241747"/>
    </source>
</evidence>
<dbReference type="Proteomes" id="UP001241747">
    <property type="component" value="Unassembled WGS sequence"/>
</dbReference>
<comment type="caution">
    <text evidence="2">The sequence shown here is derived from an EMBL/GenBank/DDBJ whole genome shotgun (WGS) entry which is preliminary data.</text>
</comment>
<sequence length="281" mass="30703">MNAAYANEIDDLDLVAPARQVPAPAARAPRQTAVRRAPARASAKSDAGSILGAIMQAASNPEIDADKVERLMKMYREIVADEAKRAYLAAFPEMQAELPIINELGQIEIREKGGTRVIQSTSYAKWEDINEAIQPVLGKHGFGLSFRLSVAADGKQNVTAVVSHNEGHQEDTTITLMHDSTGSKNSVQAVGSTIKYGQRYAARALLNFQSRAQEDRDDDGQASGGAETISGEQEMALRDLAEAVGADEKRFCRFMKIERLADLPASRFSEAKTNLERKREK</sequence>
<accession>A0ABU0LFR7</accession>
<organism evidence="2 3">
    <name type="scientific">Xanthobacter agilis</name>
    <dbReference type="NCBI Taxonomy" id="47492"/>
    <lineage>
        <taxon>Bacteria</taxon>
        <taxon>Pseudomonadati</taxon>
        <taxon>Pseudomonadota</taxon>
        <taxon>Alphaproteobacteria</taxon>
        <taxon>Hyphomicrobiales</taxon>
        <taxon>Xanthobacteraceae</taxon>
        <taxon>Xanthobacter</taxon>
    </lineage>
</organism>
<name>A0ABU0LFR7_XANAG</name>
<dbReference type="EMBL" id="JAUSVY010000006">
    <property type="protein sequence ID" value="MDQ0505992.1"/>
    <property type="molecule type" value="Genomic_DNA"/>
</dbReference>